<keyword evidence="4" id="KW-1185">Reference proteome</keyword>
<dbReference type="PANTHER" id="PTHR10098:SF112">
    <property type="entry name" value="SLR0380 PROTEIN"/>
    <property type="match status" value="1"/>
</dbReference>
<feature type="region of interest" description="Disordered" evidence="1">
    <location>
        <begin position="304"/>
        <end position="331"/>
    </location>
</feature>
<name>A0A928VZB0_9CYAN</name>
<dbReference type="EMBL" id="JADEXN010000148">
    <property type="protein sequence ID" value="MBE9041071.1"/>
    <property type="molecule type" value="Genomic_DNA"/>
</dbReference>
<reference evidence="3" key="1">
    <citation type="submission" date="2020-10" db="EMBL/GenBank/DDBJ databases">
        <authorList>
            <person name="Castelo-Branco R."/>
            <person name="Eusebio N."/>
            <person name="Adriana R."/>
            <person name="Vieira A."/>
            <person name="Brugerolle De Fraissinette N."/>
            <person name="Rezende De Castro R."/>
            <person name="Schneider M.P."/>
            <person name="Vasconcelos V."/>
            <person name="Leao P.N."/>
        </authorList>
    </citation>
    <scope>NUCLEOTIDE SEQUENCE</scope>
    <source>
        <strain evidence="3">LEGE 11467</strain>
    </source>
</reference>
<dbReference type="SUPFAM" id="SSF48452">
    <property type="entry name" value="TPR-like"/>
    <property type="match status" value="2"/>
</dbReference>
<feature type="compositionally biased region" description="Basic and acidic residues" evidence="1">
    <location>
        <begin position="309"/>
        <end position="331"/>
    </location>
</feature>
<sequence>MKSLAWSWGLLPLLVLTSVGWSDRAIGSVLPTQSTFEGEMFLATNQRVGNSRELYKTGQFAEAAEILQQAAEAFAAQGNNRDRAIALSNLSLAYQQLGDWTPAQEAIANSLEALDVVEGNTNPILAQILQVRAQLELSTGQANLALETWKEAAEIYKALDDDGGRFASQINQAQALQALGFYRRALKVLAQVKESLAERPNSALKAQTLLALGNTLRVVGKLEPPEPPETEIIQEIQNLDGTIAPVEVSENAIATPQSSDDDPDDDEENLNATEILSESLDIATRLNLPELQAKAQLSLGNTAQSLAQRAKESSDRFRKDSPNRNNDGSEKDWRYYNQRYIEQLDRALLKYQSAANLSGIAPQNCINADGNSGVDPRTCIDAKLNTLRLFIENGEWEKTGELIPKLQTQIDRLTPGRFSANARVNLAQSAIDIFQSDSWGVDEVSSADMAADIARQLQEAVGEARSLKDLRAESFALGTLGKLYQLTGQFAIAQEVTELALKRSHAVRASSISYQWQWQLGQLLEVQNKPEEAIAPYAEAVATLKTLRGDLAAISPDLQFSFRDSIEPIYRDFVDVLLQHQEGEQVSPENLKLARDTIEALQLAELDNFFREACIDAKPKEIDDVDPKAAVIYSIVIGDRLEVIAALPDPTPKPTKEETGEEVEPILLHATETIDRKTLDDIILTVQDNTRGEVAIVPVFPDGTPSPEPLQDSPEPFQPMYDWLIRPIEDELAASQVETLVFVLDGKLRNVPMSVLHDGEQYLIEKYAIALTPGLQLLSVNPIREVGLTTLAAGLSNMPEKWLEKWQPLDWVDNELEAIGELVPSQQLLDEGFTATSLQNNITATPSAIVHLATHGQFSSNAEETYLLSWDKLIDINLLNRLLQSRDGRKTAIELLVLSACQTAVGDDRAALGLAGVAVRAGARSTVASLWFVDDKSTAQLMTRFYEELKTSGISKAEALRNAQLSLLDGENVQFQHPAHWAAFVLVGNWQ</sequence>
<feature type="domain" description="CHAT" evidence="2">
    <location>
        <begin position="717"/>
        <end position="989"/>
    </location>
</feature>
<evidence type="ECO:0000256" key="1">
    <source>
        <dbReference type="SAM" id="MobiDB-lite"/>
    </source>
</evidence>
<comment type="caution">
    <text evidence="3">The sequence shown here is derived from an EMBL/GenBank/DDBJ whole genome shotgun (WGS) entry which is preliminary data.</text>
</comment>
<evidence type="ECO:0000259" key="2">
    <source>
        <dbReference type="Pfam" id="PF12770"/>
    </source>
</evidence>
<evidence type="ECO:0000313" key="4">
    <source>
        <dbReference type="Proteomes" id="UP000621799"/>
    </source>
</evidence>
<dbReference type="InterPro" id="IPR011990">
    <property type="entry name" value="TPR-like_helical_dom_sf"/>
</dbReference>
<dbReference type="PANTHER" id="PTHR10098">
    <property type="entry name" value="RAPSYN-RELATED"/>
    <property type="match status" value="1"/>
</dbReference>
<dbReference type="Proteomes" id="UP000621799">
    <property type="component" value="Unassembled WGS sequence"/>
</dbReference>
<organism evidence="3 4">
    <name type="scientific">Zarconia navalis LEGE 11467</name>
    <dbReference type="NCBI Taxonomy" id="1828826"/>
    <lineage>
        <taxon>Bacteria</taxon>
        <taxon>Bacillati</taxon>
        <taxon>Cyanobacteriota</taxon>
        <taxon>Cyanophyceae</taxon>
        <taxon>Oscillatoriophycideae</taxon>
        <taxon>Oscillatoriales</taxon>
        <taxon>Oscillatoriales incertae sedis</taxon>
        <taxon>Zarconia</taxon>
        <taxon>Zarconia navalis</taxon>
    </lineage>
</organism>
<evidence type="ECO:0000313" key="3">
    <source>
        <dbReference type="EMBL" id="MBE9041071.1"/>
    </source>
</evidence>
<dbReference type="RefSeq" id="WP_264321301.1">
    <property type="nucleotide sequence ID" value="NZ_JADEXN010000148.1"/>
</dbReference>
<dbReference type="AlphaFoldDB" id="A0A928VZB0"/>
<dbReference type="Pfam" id="PF12770">
    <property type="entry name" value="CHAT"/>
    <property type="match status" value="1"/>
</dbReference>
<protein>
    <submittedName>
        <fullName evidence="3">CHAT domain-containing protein</fullName>
    </submittedName>
</protein>
<dbReference type="InterPro" id="IPR024983">
    <property type="entry name" value="CHAT_dom"/>
</dbReference>
<accession>A0A928VZB0</accession>
<dbReference type="Pfam" id="PF13424">
    <property type="entry name" value="TPR_12"/>
    <property type="match status" value="1"/>
</dbReference>
<gene>
    <name evidence="3" type="ORF">IQ235_09800</name>
</gene>
<dbReference type="Gene3D" id="1.25.40.10">
    <property type="entry name" value="Tetratricopeptide repeat domain"/>
    <property type="match status" value="2"/>
</dbReference>
<proteinExistence type="predicted"/>